<evidence type="ECO:0000256" key="1">
    <source>
        <dbReference type="ARBA" id="ARBA00022737"/>
    </source>
</evidence>
<dbReference type="GO" id="GO:0080008">
    <property type="term" value="C:Cul4-RING E3 ubiquitin ligase complex"/>
    <property type="evidence" value="ECO:0007669"/>
    <property type="project" value="TreeGrafter"/>
</dbReference>
<dbReference type="PANTHER" id="PTHR19860">
    <property type="entry name" value="DDB1- AND CUL4-ASSOCIATED FACTOR 12-RELATED"/>
    <property type="match status" value="1"/>
</dbReference>
<dbReference type="InterPro" id="IPR051191">
    <property type="entry name" value="DCAF12"/>
</dbReference>
<dbReference type="Proteomes" id="UP000181942">
    <property type="component" value="Unassembled WGS sequence"/>
</dbReference>
<evidence type="ECO:0000313" key="3">
    <source>
        <dbReference type="Proteomes" id="UP000181942"/>
    </source>
</evidence>
<evidence type="ECO:0000313" key="2">
    <source>
        <dbReference type="EMBL" id="SFG97905.1"/>
    </source>
</evidence>
<evidence type="ECO:0008006" key="4">
    <source>
        <dbReference type="Google" id="ProtNLM"/>
    </source>
</evidence>
<sequence length="420" mass="46729">MPELRAILRDLLDRSGLSYADLTRNALRNGEVLERGTLSDLFGDRCTISEQKLRILLRAIDEPETDSELWVDAWRRARGDAVVAGVKGYFQHLIATHTPLFAGRDEESRRILDFIAARGSGYVFVEALSGFGKTSLLANLVDRHRDFCYHFISQTYRRTGAGFDSTRATDVLDSLCEQLAPGRVRGIELRGLEEEFISLMNKPYRKQTVVVLDGIDELGRDEKLVGLLPRRLPPGLVVVLSARAKGTGNYLNDVGLSTADIDLHLNLPGLDATALAALLTIAGGAAASLARDQDFVASLHAMSKGDPFYLRFLVEDMARGALTADDVTKVPSGLEEYLDAQFEALKRSGHRPEHVQILSFLLAADALSRRDLIALVDGLNAFNFDEIIGEIHRFLLLHEGRYTFCHDRFRQYFRVKAGLE</sequence>
<dbReference type="PANTHER" id="PTHR19860:SF40">
    <property type="entry name" value="WD40 REPEAT-CONTAINING PROTEIN"/>
    <property type="match status" value="1"/>
</dbReference>
<dbReference type="AlphaFoldDB" id="A0A1I2W960"/>
<dbReference type="RefSeq" id="WP_143138387.1">
    <property type="nucleotide sequence ID" value="NZ_FONR01000036.1"/>
</dbReference>
<dbReference type="EMBL" id="FONR01000036">
    <property type="protein sequence ID" value="SFG97905.1"/>
    <property type="molecule type" value="Genomic_DNA"/>
</dbReference>
<proteinExistence type="predicted"/>
<dbReference type="SUPFAM" id="SSF52540">
    <property type="entry name" value="P-loop containing nucleoside triphosphate hydrolases"/>
    <property type="match status" value="1"/>
</dbReference>
<name>A0A1I2W960_9ACTN</name>
<keyword evidence="1" id="KW-0677">Repeat</keyword>
<accession>A0A1I2W960</accession>
<dbReference type="Gene3D" id="3.40.50.300">
    <property type="entry name" value="P-loop containing nucleotide triphosphate hydrolases"/>
    <property type="match status" value="1"/>
</dbReference>
<gene>
    <name evidence="2" type="ORF">SAMN02787118_1362</name>
</gene>
<organism evidence="2 3">
    <name type="scientific">Streptomyces mirabilis</name>
    <dbReference type="NCBI Taxonomy" id="68239"/>
    <lineage>
        <taxon>Bacteria</taxon>
        <taxon>Bacillati</taxon>
        <taxon>Actinomycetota</taxon>
        <taxon>Actinomycetes</taxon>
        <taxon>Kitasatosporales</taxon>
        <taxon>Streptomycetaceae</taxon>
        <taxon>Streptomyces</taxon>
    </lineage>
</organism>
<protein>
    <recommendedName>
        <fullName evidence="4">NB-ARC domain-containing protein</fullName>
    </recommendedName>
</protein>
<dbReference type="OrthoDB" id="134985at2"/>
<dbReference type="InterPro" id="IPR027417">
    <property type="entry name" value="P-loop_NTPase"/>
</dbReference>
<reference evidence="2 3" key="1">
    <citation type="submission" date="2016-10" db="EMBL/GenBank/DDBJ databases">
        <authorList>
            <person name="de Groot N.N."/>
        </authorList>
    </citation>
    <scope>NUCLEOTIDE SEQUENCE [LARGE SCALE GENOMIC DNA]</scope>
    <source>
        <strain evidence="2 3">OK461</strain>
    </source>
</reference>